<protein>
    <submittedName>
        <fullName evidence="2">SDR family oxidoreductase</fullName>
    </submittedName>
</protein>
<proteinExistence type="inferred from homology"/>
<dbReference type="InterPro" id="IPR002347">
    <property type="entry name" value="SDR_fam"/>
</dbReference>
<dbReference type="GO" id="GO:0030497">
    <property type="term" value="P:fatty acid elongation"/>
    <property type="evidence" value="ECO:0007669"/>
    <property type="project" value="TreeGrafter"/>
</dbReference>
<dbReference type="PANTHER" id="PTHR42760">
    <property type="entry name" value="SHORT-CHAIN DEHYDROGENASES/REDUCTASES FAMILY MEMBER"/>
    <property type="match status" value="1"/>
</dbReference>
<dbReference type="Proteomes" id="UP000315889">
    <property type="component" value="Unassembled WGS sequence"/>
</dbReference>
<dbReference type="PANTHER" id="PTHR42760:SF40">
    <property type="entry name" value="3-OXOACYL-[ACYL-CARRIER-PROTEIN] REDUCTASE, CHLOROPLASTIC"/>
    <property type="match status" value="1"/>
</dbReference>
<evidence type="ECO:0000313" key="2">
    <source>
        <dbReference type="EMBL" id="RZO19156.1"/>
    </source>
</evidence>
<name>A0A520MD42_9GAMM</name>
<sequence length="86" mass="8940">MGAYCASKSVVMRLTETLAQELKAKGINVNAVLPTVIDTVANRSAMPENNPADWVSPDDLAAVICILISPAAKAVHGALLPVRGLS</sequence>
<dbReference type="GO" id="GO:0016616">
    <property type="term" value="F:oxidoreductase activity, acting on the CH-OH group of donors, NAD or NADP as acceptor"/>
    <property type="evidence" value="ECO:0007669"/>
    <property type="project" value="TreeGrafter"/>
</dbReference>
<gene>
    <name evidence="2" type="ORF">EVB03_08965</name>
</gene>
<dbReference type="Pfam" id="PF13561">
    <property type="entry name" value="adh_short_C2"/>
    <property type="match status" value="1"/>
</dbReference>
<accession>A0A520MD42</accession>
<dbReference type="InterPro" id="IPR036291">
    <property type="entry name" value="NAD(P)-bd_dom_sf"/>
</dbReference>
<organism evidence="2 3">
    <name type="scientific">SAR92 clade bacterium</name>
    <dbReference type="NCBI Taxonomy" id="2315479"/>
    <lineage>
        <taxon>Bacteria</taxon>
        <taxon>Pseudomonadati</taxon>
        <taxon>Pseudomonadota</taxon>
        <taxon>Gammaproteobacteria</taxon>
        <taxon>Cellvibrionales</taxon>
        <taxon>Porticoccaceae</taxon>
        <taxon>SAR92 clade</taxon>
    </lineage>
</organism>
<comment type="caution">
    <text evidence="2">The sequence shown here is derived from an EMBL/GenBank/DDBJ whole genome shotgun (WGS) entry which is preliminary data.</text>
</comment>
<comment type="similarity">
    <text evidence="1">Belongs to the short-chain dehydrogenases/reductases (SDR) family.</text>
</comment>
<dbReference type="AlphaFoldDB" id="A0A520MD42"/>
<reference evidence="2 3" key="1">
    <citation type="submission" date="2019-02" db="EMBL/GenBank/DDBJ databases">
        <title>Prokaryotic population dynamics and viral predation in marine succession experiment using metagenomics: the confinement effect.</title>
        <authorList>
            <person name="Haro-Moreno J.M."/>
            <person name="Rodriguez-Valera F."/>
            <person name="Lopez-Perez M."/>
        </authorList>
    </citation>
    <scope>NUCLEOTIDE SEQUENCE [LARGE SCALE GENOMIC DNA]</scope>
    <source>
        <strain evidence="2">MED-G170</strain>
    </source>
</reference>
<dbReference type="EMBL" id="SHBP01000018">
    <property type="protein sequence ID" value="RZO19156.1"/>
    <property type="molecule type" value="Genomic_DNA"/>
</dbReference>
<evidence type="ECO:0000256" key="1">
    <source>
        <dbReference type="ARBA" id="ARBA00006484"/>
    </source>
</evidence>
<dbReference type="PRINTS" id="PR00081">
    <property type="entry name" value="GDHRDH"/>
</dbReference>
<dbReference type="Gene3D" id="3.40.50.720">
    <property type="entry name" value="NAD(P)-binding Rossmann-like Domain"/>
    <property type="match status" value="1"/>
</dbReference>
<evidence type="ECO:0000313" key="3">
    <source>
        <dbReference type="Proteomes" id="UP000315889"/>
    </source>
</evidence>
<dbReference type="SUPFAM" id="SSF51735">
    <property type="entry name" value="NAD(P)-binding Rossmann-fold domains"/>
    <property type="match status" value="1"/>
</dbReference>